<evidence type="ECO:0000256" key="1">
    <source>
        <dbReference type="SAM" id="MobiDB-lite"/>
    </source>
</evidence>
<dbReference type="PANTHER" id="PTHR33198">
    <property type="entry name" value="ANK_REP_REGION DOMAIN-CONTAINING PROTEIN-RELATED"/>
    <property type="match status" value="1"/>
</dbReference>
<feature type="region of interest" description="Disordered" evidence="1">
    <location>
        <begin position="379"/>
        <end position="402"/>
    </location>
</feature>
<dbReference type="AlphaFoldDB" id="A0AAN9TNK8"/>
<feature type="compositionally biased region" description="Polar residues" evidence="1">
    <location>
        <begin position="274"/>
        <end position="318"/>
    </location>
</feature>
<evidence type="ECO:0000313" key="2">
    <source>
        <dbReference type="EMBL" id="KAK7595535.1"/>
    </source>
</evidence>
<feature type="region of interest" description="Disordered" evidence="1">
    <location>
        <begin position="1"/>
        <end position="24"/>
    </location>
</feature>
<proteinExistence type="predicted"/>
<evidence type="ECO:0000313" key="3">
    <source>
        <dbReference type="Proteomes" id="UP001367676"/>
    </source>
</evidence>
<comment type="caution">
    <text evidence="2">The sequence shown here is derived from an EMBL/GenBank/DDBJ whole genome shotgun (WGS) entry which is preliminary data.</text>
</comment>
<reference evidence="2 3" key="1">
    <citation type="submission" date="2024-03" db="EMBL/GenBank/DDBJ databases">
        <title>Adaptation during the transition from Ophiocordyceps entomopathogen to insect associate is accompanied by gene loss and intensified selection.</title>
        <authorList>
            <person name="Ward C.M."/>
            <person name="Onetto C.A."/>
            <person name="Borneman A.R."/>
        </authorList>
    </citation>
    <scope>NUCLEOTIDE SEQUENCE [LARGE SCALE GENOMIC DNA]</scope>
    <source>
        <strain evidence="2">AWRI1</strain>
        <tissue evidence="2">Single Adult Female</tissue>
    </source>
</reference>
<sequence length="402" mass="46053">MEDMITNDGPFNGAAIRELTDPPPPGTMINLSPADILREFSKLQPFDLTTSSWPDYAEHLEEYFELYNIPRNKRVRILIDRISNATYEKLREICKPVAPLDKSYEELIEIMEKNFNKYSNKFRERVKFTRRAQRAHESILKYATELKKWSKNCKFPEPWWQEALVSQFINGIRSDLIRMKLFELGADDFDQIVDFACNMESMQDSIKSAIDDAAEAAVSEIAEKESVKAQTSVVEKLGESSNVVVCFSCFEPGHKTSACELGKWKTAAPEAQATKDNAANKNPSTGTSLNQLSNQSKNQPATKYQPVNKNQPTYPTKNQVKKQGANQFKFQSKNQFKNRNKSQFKKPPANFGGQPVGQYGNDFQNLLRNQFKDLDKKEYSNQNYTNRSVSSTYQPNTSLFYR</sequence>
<keyword evidence="3" id="KW-1185">Reference proteome</keyword>
<accession>A0AAN9TNK8</accession>
<gene>
    <name evidence="2" type="ORF">V9T40_013360</name>
</gene>
<organism evidence="2 3">
    <name type="scientific">Parthenolecanium corni</name>
    <dbReference type="NCBI Taxonomy" id="536013"/>
    <lineage>
        <taxon>Eukaryota</taxon>
        <taxon>Metazoa</taxon>
        <taxon>Ecdysozoa</taxon>
        <taxon>Arthropoda</taxon>
        <taxon>Hexapoda</taxon>
        <taxon>Insecta</taxon>
        <taxon>Pterygota</taxon>
        <taxon>Neoptera</taxon>
        <taxon>Paraneoptera</taxon>
        <taxon>Hemiptera</taxon>
        <taxon>Sternorrhyncha</taxon>
        <taxon>Coccoidea</taxon>
        <taxon>Coccidae</taxon>
        <taxon>Parthenolecanium</taxon>
    </lineage>
</organism>
<dbReference type="Proteomes" id="UP001367676">
    <property type="component" value="Unassembled WGS sequence"/>
</dbReference>
<name>A0AAN9TNK8_9HEMI</name>
<dbReference type="EMBL" id="JBBCAQ010000018">
    <property type="protein sequence ID" value="KAK7595535.1"/>
    <property type="molecule type" value="Genomic_DNA"/>
</dbReference>
<evidence type="ECO:0008006" key="4">
    <source>
        <dbReference type="Google" id="ProtNLM"/>
    </source>
</evidence>
<protein>
    <recommendedName>
        <fullName evidence="4">Retrotransposon gag domain-containing protein</fullName>
    </recommendedName>
</protein>
<feature type="compositionally biased region" description="Polar residues" evidence="1">
    <location>
        <begin position="380"/>
        <end position="402"/>
    </location>
</feature>
<feature type="region of interest" description="Disordered" evidence="1">
    <location>
        <begin position="270"/>
        <end position="361"/>
    </location>
</feature>
<feature type="compositionally biased region" description="Polar residues" evidence="1">
    <location>
        <begin position="324"/>
        <end position="335"/>
    </location>
</feature>
<dbReference type="PANTHER" id="PTHR33198:SF19">
    <property type="entry name" value="CCHC-TYPE DOMAIN-CONTAINING PROTEIN"/>
    <property type="match status" value="1"/>
</dbReference>